<evidence type="ECO:0000313" key="1">
    <source>
        <dbReference type="EMBL" id="QOI90176.1"/>
    </source>
</evidence>
<evidence type="ECO:0000313" key="2">
    <source>
        <dbReference type="Proteomes" id="UP001162120"/>
    </source>
</evidence>
<organism evidence="1 2">
    <name type="scientific">Pyramimonas orientalis virus 01B</name>
    <dbReference type="NCBI Taxonomy" id="3134525"/>
    <lineage>
        <taxon>Viruses</taxon>
        <taxon>Varidnaviria</taxon>
        <taxon>Bamfordvirae</taxon>
        <taxon>Nucleocytoviricota</taxon>
        <taxon>Megaviricetes</taxon>
        <taxon>Imitervirales</taxon>
        <taxon>Allomimiviridae</taxon>
        <taxon>Heliosvirus</taxon>
        <taxon>Heliosvirus raunefjordenense</taxon>
    </lineage>
</organism>
<dbReference type="Proteomes" id="UP001162120">
    <property type="component" value="Segment"/>
</dbReference>
<reference evidence="1" key="1">
    <citation type="submission" date="2020-06" db="EMBL/GenBank/DDBJ databases">
        <title>Lateral gene transfer of anion-conducting channel rhodopsins between green algae and giant viruses.</title>
        <authorList>
            <person name="Rozenberg A."/>
            <person name="Oppermann J."/>
            <person name="Wietek J."/>
            <person name="Fernandez Lahore R.G."/>
            <person name="Sandaa R.-A."/>
            <person name="Bratbak G."/>
            <person name="Hegemann P."/>
            <person name="Beja O."/>
        </authorList>
    </citation>
    <scope>NUCLEOTIDE SEQUENCE</scope>
    <source>
        <strain evidence="1">01B</strain>
    </source>
</reference>
<proteinExistence type="predicted"/>
<keyword evidence="2" id="KW-1185">Reference proteome</keyword>
<dbReference type="EMBL" id="MT663534">
    <property type="protein sequence ID" value="QOI90176.1"/>
    <property type="molecule type" value="Genomic_DNA"/>
</dbReference>
<gene>
    <name evidence="1" type="ORF">HWQ62_00039</name>
</gene>
<accession>A0A7M4CER8</accession>
<name>A0A7M4CER8_9VIRU</name>
<evidence type="ECO:0008006" key="3">
    <source>
        <dbReference type="Google" id="ProtNLM"/>
    </source>
</evidence>
<protein>
    <recommendedName>
        <fullName evidence="3">NET domain-containing protein</fullName>
    </recommendedName>
</protein>
<sequence length="174" mass="20097">MNARKQLIEQSSLLNQSSKIDLFNFINTNVNVSFMENTNGIFFSLNDIDDNQIETLLEEIRKLKEIQELHQPLGVGDIEKTETLTLSEMYPNDAVDVNVSTDSEVVANTCKPPFHYDKNLVKELENHINKSSKKSIHVKYSLAKKKYNKQTYQAEIKKIDNTDLNELKEEVYIL</sequence>